<dbReference type="Proteomes" id="UP000019486">
    <property type="component" value="Unassembled WGS sequence"/>
</dbReference>
<comment type="caution">
    <text evidence="2">The sequence shown here is derived from an EMBL/GenBank/DDBJ whole genome shotgun (WGS) entry which is preliminary data.</text>
</comment>
<accession>W9GSK7</accession>
<keyword evidence="2" id="KW-0378">Hydrolase</keyword>
<reference evidence="2 3" key="1">
    <citation type="submission" date="2013-08" db="EMBL/GenBank/DDBJ databases">
        <title>The genome sequence of Skermanella stibiiresistens.</title>
        <authorList>
            <person name="Zhu W."/>
            <person name="Wang G."/>
        </authorList>
    </citation>
    <scope>NUCLEOTIDE SEQUENCE [LARGE SCALE GENOMIC DNA]</scope>
    <source>
        <strain evidence="2 3">SB22</strain>
    </source>
</reference>
<proteinExistence type="predicted"/>
<dbReference type="OrthoDB" id="9811471at2"/>
<feature type="domain" description="Amidase" evidence="1">
    <location>
        <begin position="53"/>
        <end position="439"/>
    </location>
</feature>
<dbReference type="EC" id="3.5.1.4" evidence="2"/>
<dbReference type="InterPro" id="IPR000120">
    <property type="entry name" value="Amidase"/>
</dbReference>
<evidence type="ECO:0000259" key="1">
    <source>
        <dbReference type="Pfam" id="PF01425"/>
    </source>
</evidence>
<keyword evidence="3" id="KW-1185">Reference proteome</keyword>
<dbReference type="PATRIC" id="fig|1385369.3.peg.6117"/>
<dbReference type="RefSeq" id="WP_037459938.1">
    <property type="nucleotide sequence ID" value="NZ_AVFL01000034.1"/>
</dbReference>
<dbReference type="PROSITE" id="PS00571">
    <property type="entry name" value="AMIDASES"/>
    <property type="match status" value="1"/>
</dbReference>
<organism evidence="2 3">
    <name type="scientific">Skermanella stibiiresistens SB22</name>
    <dbReference type="NCBI Taxonomy" id="1385369"/>
    <lineage>
        <taxon>Bacteria</taxon>
        <taxon>Pseudomonadati</taxon>
        <taxon>Pseudomonadota</taxon>
        <taxon>Alphaproteobacteria</taxon>
        <taxon>Rhodospirillales</taxon>
        <taxon>Azospirillaceae</taxon>
        <taxon>Skermanella</taxon>
    </lineage>
</organism>
<dbReference type="PANTHER" id="PTHR11895:SF176">
    <property type="entry name" value="AMIDASE AMID-RELATED"/>
    <property type="match status" value="1"/>
</dbReference>
<dbReference type="AlphaFoldDB" id="W9GSK7"/>
<dbReference type="GO" id="GO:0004040">
    <property type="term" value="F:amidase activity"/>
    <property type="evidence" value="ECO:0007669"/>
    <property type="project" value="UniProtKB-EC"/>
</dbReference>
<evidence type="ECO:0000313" key="3">
    <source>
        <dbReference type="Proteomes" id="UP000019486"/>
    </source>
</evidence>
<dbReference type="InterPro" id="IPR023631">
    <property type="entry name" value="Amidase_dom"/>
</dbReference>
<dbReference type="Gene3D" id="3.90.1300.10">
    <property type="entry name" value="Amidase signature (AS) domain"/>
    <property type="match status" value="1"/>
</dbReference>
<dbReference type="Pfam" id="PF01425">
    <property type="entry name" value="Amidase"/>
    <property type="match status" value="1"/>
</dbReference>
<evidence type="ECO:0000313" key="2">
    <source>
        <dbReference type="EMBL" id="EWY36880.1"/>
    </source>
</evidence>
<protein>
    <submittedName>
        <fullName evidence="2">Amidase</fullName>
        <ecNumber evidence="2">3.5.1.4</ecNumber>
    </submittedName>
</protein>
<sequence length="457" mass="47151">MPPTQKTIASLAADLAAGRATSVALTEAALDRIADPAGEGARVFISPDPAAARATALAQAEASDRLRAAGIVPSPLAGIPISVKDLLDVAGQVTAAGSVVLRGAPPAGADAPVVARLRAAGAVIVGRTNMTEFAFSGLGFNPHHGTPGNPFDRARIPGGSSSGAAVSVADGMAAGAIGSDTGGSVRIPAALCGLAGFKPTQSRVPRTGALPLSWTLDTIGPLARSVECCALLDAVLAGEPPAAPAAMAVSGLRLAVPREIVLDGLDETVAAAFARALDRLSRAGARIAEFSMPALTRIAEANGKGGFATAEALAWHKDLLEDRGDEYDPRVAVRIRRGAEQSAVDYIDLLAARTSIMTEAAAQTRDFDALVLPTVPLVAPRFDELEKDADYARLNVMMLRNPSLFNFLDRPAVTLPCATDGLPVGVMLVGKRHHDHRLLAMALGVEPVINRRRASRQ</sequence>
<name>W9GSK7_9PROT</name>
<dbReference type="InterPro" id="IPR020556">
    <property type="entry name" value="Amidase_CS"/>
</dbReference>
<dbReference type="PANTHER" id="PTHR11895">
    <property type="entry name" value="TRANSAMIDASE"/>
    <property type="match status" value="1"/>
</dbReference>
<dbReference type="EMBL" id="AVFL01000034">
    <property type="protein sequence ID" value="EWY36880.1"/>
    <property type="molecule type" value="Genomic_DNA"/>
</dbReference>
<gene>
    <name evidence="2" type="ORF">N825_23215</name>
</gene>
<dbReference type="InterPro" id="IPR036928">
    <property type="entry name" value="AS_sf"/>
</dbReference>
<dbReference type="STRING" id="1385369.N825_23215"/>
<dbReference type="NCBIfam" id="NF005460">
    <property type="entry name" value="PRK07056.1"/>
    <property type="match status" value="1"/>
</dbReference>
<dbReference type="SUPFAM" id="SSF75304">
    <property type="entry name" value="Amidase signature (AS) enzymes"/>
    <property type="match status" value="1"/>
</dbReference>